<feature type="signal peptide" evidence="2">
    <location>
        <begin position="1"/>
        <end position="19"/>
    </location>
</feature>
<evidence type="ECO:0000256" key="1">
    <source>
        <dbReference type="SAM" id="Coils"/>
    </source>
</evidence>
<dbReference type="AlphaFoldDB" id="A0A165Q6E8"/>
<feature type="chain" id="PRO_5007864817" evidence="2">
    <location>
        <begin position="20"/>
        <end position="503"/>
    </location>
</feature>
<keyword evidence="1" id="KW-0175">Coiled coil</keyword>
<gene>
    <name evidence="3" type="ORF">AV926_18170</name>
</gene>
<dbReference type="OrthoDB" id="9808953at2"/>
<proteinExistence type="predicted"/>
<dbReference type="EMBL" id="LQNU01000103">
    <property type="protein sequence ID" value="KZE73799.1"/>
    <property type="molecule type" value="Genomic_DNA"/>
</dbReference>
<reference evidence="3 4" key="1">
    <citation type="submission" date="2016-01" db="EMBL/GenBank/DDBJ databases">
        <title>Whole genome sequencing of Myroides marinus L41.</title>
        <authorList>
            <person name="Hong K.W."/>
        </authorList>
    </citation>
    <scope>NUCLEOTIDE SEQUENCE [LARGE SCALE GENOMIC DNA]</scope>
    <source>
        <strain evidence="3 4">L41</strain>
    </source>
</reference>
<protein>
    <submittedName>
        <fullName evidence="3">Uncharacterized protein</fullName>
    </submittedName>
</protein>
<keyword evidence="2" id="KW-0732">Signal</keyword>
<feature type="coiled-coil region" evidence="1">
    <location>
        <begin position="475"/>
        <end position="502"/>
    </location>
</feature>
<keyword evidence="4" id="KW-1185">Reference proteome</keyword>
<comment type="caution">
    <text evidence="3">The sequence shown here is derived from an EMBL/GenBank/DDBJ whole genome shotgun (WGS) entry which is preliminary data.</text>
</comment>
<dbReference type="Proteomes" id="UP000076630">
    <property type="component" value="Unassembled WGS sequence"/>
</dbReference>
<dbReference type="RefSeq" id="WP_038988480.1">
    <property type="nucleotide sequence ID" value="NZ_JWJO01000126.1"/>
</dbReference>
<sequence length="503" mass="56677">MKRKILLLASLCITGVASAQEQNGVGIGVPLPDASAILHVESSNKGLLIPNVVIEDLKSKAPITSDIKESLLVYNKQEKKEDVTGKILIAKGYYYWVATDATTGKWVRVITSEDAGEILNGQVQEYFVETKTERDMPKIGVDGKVVRDEKGKVITEKREVGGTYVYVADKTKVGDATFTDRMTIDIPSLVKEQETITSFGLDQYELFHYTDGKKFRKKLSKEEELEQGVSYLDKSTEIEIVYTDERGELNKFAVRDLLGADNEDVGAITKLEISPSLEGLTYTNDKGQKNDISLLEVVRKLETSTTLEIDSNDNLVYVNERQTQQQINIRSVVREPWHVAETGVEATANNQNIFNNGWVGIGLDSKTAAESIANLKEDEKLRVNGSIYARNSYYADYVFENYFTKEASALKYDYKFNDLATVESFIKAYRHLPGITPIGDLDKATNEGYLINVSELSVQLLEKVEELYLHTIDQNKLIQQQAEQLEKQENRLRQLEAFMNNNK</sequence>
<evidence type="ECO:0000313" key="3">
    <source>
        <dbReference type="EMBL" id="KZE73799.1"/>
    </source>
</evidence>
<name>A0A165Q6E8_9FLAO</name>
<organism evidence="3 4">
    <name type="scientific">Myroides marinus</name>
    <dbReference type="NCBI Taxonomy" id="703342"/>
    <lineage>
        <taxon>Bacteria</taxon>
        <taxon>Pseudomonadati</taxon>
        <taxon>Bacteroidota</taxon>
        <taxon>Flavobacteriia</taxon>
        <taxon>Flavobacteriales</taxon>
        <taxon>Flavobacteriaceae</taxon>
        <taxon>Myroides</taxon>
    </lineage>
</organism>
<evidence type="ECO:0000313" key="4">
    <source>
        <dbReference type="Proteomes" id="UP000076630"/>
    </source>
</evidence>
<evidence type="ECO:0000256" key="2">
    <source>
        <dbReference type="SAM" id="SignalP"/>
    </source>
</evidence>
<accession>A0A165Q6E8</accession>